<feature type="region of interest" description="Disordered" evidence="1">
    <location>
        <begin position="254"/>
        <end position="290"/>
    </location>
</feature>
<keyword evidence="2" id="KW-0732">Signal</keyword>
<accession>A0ABN9V0E2</accession>
<gene>
    <name evidence="3" type="ORF">PCOR1329_LOCUS53440</name>
</gene>
<name>A0ABN9V0E2_9DINO</name>
<feature type="chain" id="PRO_5047242029" evidence="2">
    <location>
        <begin position="29"/>
        <end position="345"/>
    </location>
</feature>
<evidence type="ECO:0000313" key="4">
    <source>
        <dbReference type="Proteomes" id="UP001189429"/>
    </source>
</evidence>
<feature type="signal peptide" evidence="2">
    <location>
        <begin position="1"/>
        <end position="28"/>
    </location>
</feature>
<organism evidence="3 4">
    <name type="scientific">Prorocentrum cordatum</name>
    <dbReference type="NCBI Taxonomy" id="2364126"/>
    <lineage>
        <taxon>Eukaryota</taxon>
        <taxon>Sar</taxon>
        <taxon>Alveolata</taxon>
        <taxon>Dinophyceae</taxon>
        <taxon>Prorocentrales</taxon>
        <taxon>Prorocentraceae</taxon>
        <taxon>Prorocentrum</taxon>
    </lineage>
</organism>
<reference evidence="3" key="1">
    <citation type="submission" date="2023-10" db="EMBL/GenBank/DDBJ databases">
        <authorList>
            <person name="Chen Y."/>
            <person name="Shah S."/>
            <person name="Dougan E. K."/>
            <person name="Thang M."/>
            <person name="Chan C."/>
        </authorList>
    </citation>
    <scope>NUCLEOTIDE SEQUENCE [LARGE SCALE GENOMIC DNA]</scope>
</reference>
<comment type="caution">
    <text evidence="3">The sequence shown here is derived from an EMBL/GenBank/DDBJ whole genome shotgun (WGS) entry which is preliminary data.</text>
</comment>
<evidence type="ECO:0000256" key="1">
    <source>
        <dbReference type="SAM" id="MobiDB-lite"/>
    </source>
</evidence>
<evidence type="ECO:0000313" key="3">
    <source>
        <dbReference type="EMBL" id="CAK0866188.1"/>
    </source>
</evidence>
<feature type="non-terminal residue" evidence="3">
    <location>
        <position position="345"/>
    </location>
</feature>
<dbReference type="EMBL" id="CAUYUJ010016515">
    <property type="protein sequence ID" value="CAK0866188.1"/>
    <property type="molecule type" value="Genomic_DNA"/>
</dbReference>
<protein>
    <submittedName>
        <fullName evidence="3">Uncharacterized protein</fullName>
    </submittedName>
</protein>
<feature type="compositionally biased region" description="Basic and acidic residues" evidence="1">
    <location>
        <begin position="265"/>
        <end position="274"/>
    </location>
</feature>
<sequence length="345" mass="36868">MWTFRVCTSLAAHCGLAAALLKLGGTCARHVKRQPFEGGLAYSDAAQKELEKSVPFKTVVKHIEAIQQECATFDSLFHDERRLCDRLHVALARASDAYAKAKVLDAEKLKALESPPQIVAGGHTLVHWMQPDVIVPEPGVYDLPPSECCEFLLLVCPLGEDPEAAASEPFVARCPDVPRGALRQLADGLASDLAHCRPAAAVSSEYVEQRLRSVASVLRGARLGGVEAKEIVSKQAGPALKELLRFLATPSAAAEEPAVTTKKSGKPDPKDPKKAPTPGQSRPTTASPEQLEEGMLDSGSVQGLLEALVRLLDVGAAASRVAHPELGRFLQASGLPERYRSVQIG</sequence>
<proteinExistence type="predicted"/>
<evidence type="ECO:0000256" key="2">
    <source>
        <dbReference type="SAM" id="SignalP"/>
    </source>
</evidence>
<keyword evidence="4" id="KW-1185">Reference proteome</keyword>
<dbReference type="Proteomes" id="UP001189429">
    <property type="component" value="Unassembled WGS sequence"/>
</dbReference>